<keyword evidence="3 12" id="KW-0813">Transport</keyword>
<dbReference type="InterPro" id="IPR012910">
    <property type="entry name" value="Plug_dom"/>
</dbReference>
<dbReference type="PROSITE" id="PS52016">
    <property type="entry name" value="TONB_DEPENDENT_REC_3"/>
    <property type="match status" value="1"/>
</dbReference>
<dbReference type="InterPro" id="IPR039426">
    <property type="entry name" value="TonB-dep_rcpt-like"/>
</dbReference>
<comment type="caution">
    <text evidence="17">The sequence shown here is derived from an EMBL/GenBank/DDBJ whole genome shotgun (WGS) entry which is preliminary data.</text>
</comment>
<proteinExistence type="inferred from homology"/>
<evidence type="ECO:0000256" key="4">
    <source>
        <dbReference type="ARBA" id="ARBA00022452"/>
    </source>
</evidence>
<feature type="chain" id="PRO_5046745928" evidence="14">
    <location>
        <begin position="26"/>
        <end position="610"/>
    </location>
</feature>
<evidence type="ECO:0000256" key="14">
    <source>
        <dbReference type="SAM" id="SignalP"/>
    </source>
</evidence>
<dbReference type="Gene3D" id="2.170.130.10">
    <property type="entry name" value="TonB-dependent receptor, plug domain"/>
    <property type="match status" value="1"/>
</dbReference>
<keyword evidence="6 14" id="KW-0732">Signal</keyword>
<evidence type="ECO:0000259" key="15">
    <source>
        <dbReference type="Pfam" id="PF00593"/>
    </source>
</evidence>
<dbReference type="InterPro" id="IPR000531">
    <property type="entry name" value="Beta-barrel_TonB"/>
</dbReference>
<dbReference type="Gene3D" id="2.40.170.20">
    <property type="entry name" value="TonB-dependent receptor, beta-barrel domain"/>
    <property type="match status" value="1"/>
</dbReference>
<organism evidence="17 18">
    <name type="scientific">Hydrogenophaga palleronii</name>
    <dbReference type="NCBI Taxonomy" id="65655"/>
    <lineage>
        <taxon>Bacteria</taxon>
        <taxon>Pseudomonadati</taxon>
        <taxon>Pseudomonadota</taxon>
        <taxon>Betaproteobacteria</taxon>
        <taxon>Burkholderiales</taxon>
        <taxon>Comamonadaceae</taxon>
        <taxon>Hydrogenophaga</taxon>
    </lineage>
</organism>
<evidence type="ECO:0000256" key="10">
    <source>
        <dbReference type="ARBA" id="ARBA00023170"/>
    </source>
</evidence>
<evidence type="ECO:0000256" key="5">
    <source>
        <dbReference type="ARBA" id="ARBA00022692"/>
    </source>
</evidence>
<evidence type="ECO:0000256" key="7">
    <source>
        <dbReference type="ARBA" id="ARBA00023065"/>
    </source>
</evidence>
<gene>
    <name evidence="17" type="ORF">J2W49_000588</name>
</gene>
<feature type="domain" description="TonB-dependent receptor-like beta-barrel" evidence="15">
    <location>
        <begin position="178"/>
        <end position="582"/>
    </location>
</feature>
<dbReference type="EMBL" id="JAVDWU010000001">
    <property type="protein sequence ID" value="MDR7148660.1"/>
    <property type="molecule type" value="Genomic_DNA"/>
</dbReference>
<evidence type="ECO:0000256" key="8">
    <source>
        <dbReference type="ARBA" id="ARBA00023077"/>
    </source>
</evidence>
<dbReference type="Pfam" id="PF00593">
    <property type="entry name" value="TonB_dep_Rec_b-barrel"/>
    <property type="match status" value="1"/>
</dbReference>
<dbReference type="RefSeq" id="WP_310311448.1">
    <property type="nucleotide sequence ID" value="NZ_JAVDWU010000001.1"/>
</dbReference>
<evidence type="ECO:0000256" key="6">
    <source>
        <dbReference type="ARBA" id="ARBA00022729"/>
    </source>
</evidence>
<keyword evidence="10" id="KW-0675">Receptor</keyword>
<keyword evidence="4 12" id="KW-1134">Transmembrane beta strand</keyword>
<evidence type="ECO:0000256" key="3">
    <source>
        <dbReference type="ARBA" id="ARBA00022448"/>
    </source>
</evidence>
<dbReference type="CDD" id="cd01347">
    <property type="entry name" value="ligand_gated_channel"/>
    <property type="match status" value="1"/>
</dbReference>
<evidence type="ECO:0000256" key="9">
    <source>
        <dbReference type="ARBA" id="ARBA00023136"/>
    </source>
</evidence>
<evidence type="ECO:0000256" key="1">
    <source>
        <dbReference type="ARBA" id="ARBA00004571"/>
    </source>
</evidence>
<comment type="similarity">
    <text evidence="2 12 13">Belongs to the TonB-dependent receptor family.</text>
</comment>
<evidence type="ECO:0000313" key="18">
    <source>
        <dbReference type="Proteomes" id="UP001265700"/>
    </source>
</evidence>
<dbReference type="SUPFAM" id="SSF56935">
    <property type="entry name" value="Porins"/>
    <property type="match status" value="1"/>
</dbReference>
<keyword evidence="18" id="KW-1185">Reference proteome</keyword>
<keyword evidence="11 12" id="KW-0998">Cell outer membrane</keyword>
<dbReference type="InterPro" id="IPR037066">
    <property type="entry name" value="Plug_dom_sf"/>
</dbReference>
<sequence length="610" mass="66355">MKNKSSRVHLAALPLALLAAFPSHAQTETVALLKETVVTATRVETRTDALLSDVVVIEADTLERSTGRTLSEVLSRSAGLQMSANGGLGKQSGLFVRGTESRHVLLLVDGVRYGSSTAGSASLDNIPLGMVERIEVLKGPASALYGSDAVGGVVQVFTKQGSKGFHPNASVTLGSFGHRAATGGLSGGTDTLTYALNFGTVREDGFSATNPNVAFGGYNPDNDGFDQDSVSGSLRWAFAPSWSTNVHFTQADGTSQYDQGLGDFNVRTDTTTRIAGWGLERKWSANSRTQLKLARSEDRSTSFTAFDTGQFDTAQTQTTLQHDLNTAAGNVIVGLESIREEVSGTQSYAVNSRTTRAVFAGLHGQSGAHFWQANLRRDSNSQFGDATTGFASYGYQITPHWRPHVAYGTSFKMPSFNTLYYVSPFFNGNPTTQPERGKNSEVGLTYSRGLHEVKLTRFDNRVRGFITTQPVVLNVPRARMEGWSLGYTGAAGNWTWNANLELLDARNEANQLKLQRRADETLTLALDHQRGAWTWGGSLLAVSDRFNNAANTEPLPGFATLDLYAAYQLRKDWSLNLRLNNLADKVYETARGYNQPGRAAYLTLDWKPKR</sequence>
<reference evidence="17 18" key="1">
    <citation type="submission" date="2023-07" db="EMBL/GenBank/DDBJ databases">
        <title>Sorghum-associated microbial communities from plants grown in Nebraska, USA.</title>
        <authorList>
            <person name="Schachtman D."/>
        </authorList>
    </citation>
    <scope>NUCLEOTIDE SEQUENCE [LARGE SCALE GENOMIC DNA]</scope>
    <source>
        <strain evidence="17 18">4249</strain>
    </source>
</reference>
<keyword evidence="9 12" id="KW-0472">Membrane</keyword>
<dbReference type="InterPro" id="IPR036942">
    <property type="entry name" value="Beta-barrel_TonB_sf"/>
</dbReference>
<keyword evidence="8 13" id="KW-0798">TonB box</keyword>
<evidence type="ECO:0000256" key="12">
    <source>
        <dbReference type="PROSITE-ProRule" id="PRU01360"/>
    </source>
</evidence>
<dbReference type="PANTHER" id="PTHR30069">
    <property type="entry name" value="TONB-DEPENDENT OUTER MEMBRANE RECEPTOR"/>
    <property type="match status" value="1"/>
</dbReference>
<dbReference type="PANTHER" id="PTHR30069:SF53">
    <property type="entry name" value="COLICIN I RECEPTOR-RELATED"/>
    <property type="match status" value="1"/>
</dbReference>
<feature type="domain" description="TonB-dependent receptor plug" evidence="16">
    <location>
        <begin position="52"/>
        <end position="153"/>
    </location>
</feature>
<protein>
    <submittedName>
        <fullName evidence="17">Vitamin B12 transporter</fullName>
    </submittedName>
</protein>
<keyword evidence="7" id="KW-0406">Ion transport</keyword>
<accession>A0ABU1WHB6</accession>
<evidence type="ECO:0000259" key="16">
    <source>
        <dbReference type="Pfam" id="PF07715"/>
    </source>
</evidence>
<evidence type="ECO:0000256" key="13">
    <source>
        <dbReference type="RuleBase" id="RU003357"/>
    </source>
</evidence>
<dbReference type="Pfam" id="PF07715">
    <property type="entry name" value="Plug"/>
    <property type="match status" value="1"/>
</dbReference>
<evidence type="ECO:0000256" key="2">
    <source>
        <dbReference type="ARBA" id="ARBA00009810"/>
    </source>
</evidence>
<keyword evidence="5 12" id="KW-0812">Transmembrane</keyword>
<evidence type="ECO:0000256" key="11">
    <source>
        <dbReference type="ARBA" id="ARBA00023237"/>
    </source>
</evidence>
<evidence type="ECO:0000313" key="17">
    <source>
        <dbReference type="EMBL" id="MDR7148660.1"/>
    </source>
</evidence>
<name>A0ABU1WHB6_9BURK</name>
<feature type="signal peptide" evidence="14">
    <location>
        <begin position="1"/>
        <end position="25"/>
    </location>
</feature>
<dbReference type="Proteomes" id="UP001265700">
    <property type="component" value="Unassembled WGS sequence"/>
</dbReference>
<comment type="subcellular location">
    <subcellularLocation>
        <location evidence="1 12">Cell outer membrane</location>
        <topology evidence="1 12">Multi-pass membrane protein</topology>
    </subcellularLocation>
</comment>